<comment type="similarity">
    <text evidence="1">Belongs to the ParD antitoxin family.</text>
</comment>
<dbReference type="InterPro" id="IPR038296">
    <property type="entry name" value="ParD_sf"/>
</dbReference>
<keyword evidence="4" id="KW-1185">Reference proteome</keyword>
<dbReference type="Pfam" id="PF03693">
    <property type="entry name" value="ParD_antitoxin"/>
    <property type="match status" value="1"/>
</dbReference>
<dbReference type="RefSeq" id="WP_420038254.1">
    <property type="nucleotide sequence ID" value="NZ_CP071793.1"/>
</dbReference>
<dbReference type="GO" id="GO:0006355">
    <property type="term" value="P:regulation of DNA-templated transcription"/>
    <property type="evidence" value="ECO:0007669"/>
    <property type="project" value="InterPro"/>
</dbReference>
<organism evidence="3 4">
    <name type="scientific">Sulfidibacter corallicola</name>
    <dbReference type="NCBI Taxonomy" id="2818388"/>
    <lineage>
        <taxon>Bacteria</taxon>
        <taxon>Pseudomonadati</taxon>
        <taxon>Acidobacteriota</taxon>
        <taxon>Holophagae</taxon>
        <taxon>Acanthopleuribacterales</taxon>
        <taxon>Acanthopleuribacteraceae</taxon>
        <taxon>Sulfidibacter</taxon>
    </lineage>
</organism>
<dbReference type="PANTHER" id="PTHR36582:SF2">
    <property type="entry name" value="ANTITOXIN PARD"/>
    <property type="match status" value="1"/>
</dbReference>
<accession>A0A8A4TR78</accession>
<dbReference type="PANTHER" id="PTHR36582">
    <property type="entry name" value="ANTITOXIN PARD"/>
    <property type="match status" value="1"/>
</dbReference>
<evidence type="ECO:0000313" key="4">
    <source>
        <dbReference type="Proteomes" id="UP000663929"/>
    </source>
</evidence>
<gene>
    <name evidence="3" type="ORF">J3U87_05495</name>
</gene>
<sequence>MSHHTRLVLGEYFDDFIASLIRSGAFRSPSEVVRAGLRLLEEQSDRARVVRELVRVGTEAADRGDFVDLTLEDLYAEIDAVEPKSVP</sequence>
<dbReference type="Gene3D" id="6.10.10.120">
    <property type="entry name" value="Antitoxin ParD1-like"/>
    <property type="match status" value="1"/>
</dbReference>
<dbReference type="InterPro" id="IPR010985">
    <property type="entry name" value="Ribbon_hlx_hlx"/>
</dbReference>
<proteinExistence type="inferred from homology"/>
<name>A0A8A4TR78_SULCO</name>
<dbReference type="Proteomes" id="UP000663929">
    <property type="component" value="Chromosome"/>
</dbReference>
<evidence type="ECO:0000256" key="1">
    <source>
        <dbReference type="ARBA" id="ARBA00008580"/>
    </source>
</evidence>
<evidence type="ECO:0000256" key="2">
    <source>
        <dbReference type="ARBA" id="ARBA00022649"/>
    </source>
</evidence>
<dbReference type="EMBL" id="CP071793">
    <property type="protein sequence ID" value="QTD51907.1"/>
    <property type="molecule type" value="Genomic_DNA"/>
</dbReference>
<dbReference type="SUPFAM" id="SSF47598">
    <property type="entry name" value="Ribbon-helix-helix"/>
    <property type="match status" value="1"/>
</dbReference>
<dbReference type="InterPro" id="IPR022789">
    <property type="entry name" value="ParD"/>
</dbReference>
<keyword evidence="2" id="KW-1277">Toxin-antitoxin system</keyword>
<dbReference type="NCBIfam" id="TIGR02606">
    <property type="entry name" value="antidote_CC2985"/>
    <property type="match status" value="1"/>
</dbReference>
<dbReference type="KEGG" id="scor:J3U87_05495"/>
<dbReference type="AlphaFoldDB" id="A0A8A4TR78"/>
<protein>
    <submittedName>
        <fullName evidence="3">Type II toxin-antitoxin system ParD family antitoxin</fullName>
    </submittedName>
</protein>
<reference evidence="3" key="1">
    <citation type="submission" date="2021-03" db="EMBL/GenBank/DDBJ databases">
        <title>Acanthopleuribacteraceae sp. M133.</title>
        <authorList>
            <person name="Wang G."/>
        </authorList>
    </citation>
    <scope>NUCLEOTIDE SEQUENCE</scope>
    <source>
        <strain evidence="3">M133</strain>
    </source>
</reference>
<evidence type="ECO:0000313" key="3">
    <source>
        <dbReference type="EMBL" id="QTD51907.1"/>
    </source>
</evidence>